<dbReference type="Gene3D" id="4.10.240.10">
    <property type="entry name" value="Zn(2)-C6 fungal-type DNA-binding domain"/>
    <property type="match status" value="1"/>
</dbReference>
<protein>
    <recommendedName>
        <fullName evidence="7">Zn(2)-C6 fungal-type domain-containing protein</fullName>
    </recommendedName>
</protein>
<evidence type="ECO:0000256" key="5">
    <source>
        <dbReference type="ARBA" id="ARBA00023242"/>
    </source>
</evidence>
<dbReference type="OrthoDB" id="10250282at2759"/>
<dbReference type="VEuPathDB" id="FungiDB:BO83DRAFT_373228"/>
<dbReference type="InterPro" id="IPR001138">
    <property type="entry name" value="Zn2Cys6_DnaBD"/>
</dbReference>
<dbReference type="GeneID" id="37051986"/>
<dbReference type="SUPFAM" id="SSF57701">
    <property type="entry name" value="Zn2/Cys6 DNA-binding domain"/>
    <property type="match status" value="1"/>
</dbReference>
<evidence type="ECO:0000256" key="4">
    <source>
        <dbReference type="ARBA" id="ARBA00023163"/>
    </source>
</evidence>
<sequence>MFQEDPEQPVGKKHIPPVALAVTQSKAARPTVVRKKFAKPPVKVACLACRASRTRCDGKDPCIKCSSRNKYCSYLPSRRGGSRKTNKPYSTADSQRGGVEDSTTTLPVSADSDDSSGMVGQIDVLSVPRAGLRSSDFPIHVHPVFADLFVPNTDHNAYGQLEPTRSPPDIPSRALVRTYGSEDAILNAYYDLIHNHFPMLPPRVEPQAPDQPLDYVSSITDSPSEQPILVYKPRSPLSLSISAIVALVPHPNDPEPWGAASVICRRTFAHMYAQLANEAIKTDCELHAWSTHPPGALTTERPLVDREPFHPKTPVELESLLALLVLSTYEYNQQGNLIKMRYHANQALAIALDMSLHSLGEGFDKFAEARRRAWWMTYYCVLQGSIVSTTPLGIIANDPQSLTPYPRFSADPDGWSVLIQAQRVLASATHFILNLIRCPSARTNIPYIYERMQQLETWARSVLTQSNVLPIWPPSMGCGGETEFTTAKTIRAIARSKLFSAEIKVRRFRALLKHCDHISVNSNNTVPSKTL</sequence>
<dbReference type="PANTHER" id="PTHR47431:SF5">
    <property type="entry name" value="ZN(II)2CYS6 TRANSCRIPTION FACTOR (EUROFUNG)"/>
    <property type="match status" value="1"/>
</dbReference>
<dbReference type="CDD" id="cd12148">
    <property type="entry name" value="fungal_TF_MHR"/>
    <property type="match status" value="1"/>
</dbReference>
<keyword evidence="1" id="KW-0479">Metal-binding</keyword>
<keyword evidence="3" id="KW-0238">DNA-binding</keyword>
<keyword evidence="4" id="KW-0804">Transcription</keyword>
<dbReference type="InterPro" id="IPR036864">
    <property type="entry name" value="Zn2-C6_fun-type_DNA-bd_sf"/>
</dbReference>
<keyword evidence="9" id="KW-1185">Reference proteome</keyword>
<dbReference type="GO" id="GO:0008270">
    <property type="term" value="F:zinc ion binding"/>
    <property type="evidence" value="ECO:0007669"/>
    <property type="project" value="InterPro"/>
</dbReference>
<dbReference type="GO" id="GO:0003677">
    <property type="term" value="F:DNA binding"/>
    <property type="evidence" value="ECO:0007669"/>
    <property type="project" value="UniProtKB-KW"/>
</dbReference>
<dbReference type="EMBL" id="MSFU01000050">
    <property type="protein sequence ID" value="PWY61989.1"/>
    <property type="molecule type" value="Genomic_DNA"/>
</dbReference>
<accession>A0A317UKU6</accession>
<proteinExistence type="predicted"/>
<feature type="region of interest" description="Disordered" evidence="6">
    <location>
        <begin position="76"/>
        <end position="117"/>
    </location>
</feature>
<evidence type="ECO:0000256" key="6">
    <source>
        <dbReference type="SAM" id="MobiDB-lite"/>
    </source>
</evidence>
<dbReference type="Pfam" id="PF04082">
    <property type="entry name" value="Fungal_trans"/>
    <property type="match status" value="1"/>
</dbReference>
<evidence type="ECO:0000256" key="3">
    <source>
        <dbReference type="ARBA" id="ARBA00023125"/>
    </source>
</evidence>
<organism evidence="8 9">
    <name type="scientific">Aspergillus eucalypticola (strain CBS 122712 / IBT 29274)</name>
    <dbReference type="NCBI Taxonomy" id="1448314"/>
    <lineage>
        <taxon>Eukaryota</taxon>
        <taxon>Fungi</taxon>
        <taxon>Dikarya</taxon>
        <taxon>Ascomycota</taxon>
        <taxon>Pezizomycotina</taxon>
        <taxon>Eurotiomycetes</taxon>
        <taxon>Eurotiomycetidae</taxon>
        <taxon>Eurotiales</taxon>
        <taxon>Aspergillaceae</taxon>
        <taxon>Aspergillus</taxon>
        <taxon>Aspergillus subgen. Circumdati</taxon>
    </lineage>
</organism>
<dbReference type="PROSITE" id="PS00463">
    <property type="entry name" value="ZN2_CY6_FUNGAL_1"/>
    <property type="match status" value="1"/>
</dbReference>
<gene>
    <name evidence="8" type="ORF">BO83DRAFT_373228</name>
</gene>
<evidence type="ECO:0000313" key="9">
    <source>
        <dbReference type="Proteomes" id="UP000246171"/>
    </source>
</evidence>
<name>A0A317UKU6_ASPEC</name>
<dbReference type="InterPro" id="IPR007219">
    <property type="entry name" value="XnlR_reg_dom"/>
</dbReference>
<comment type="caution">
    <text evidence="8">The sequence shown here is derived from an EMBL/GenBank/DDBJ whole genome shotgun (WGS) entry which is preliminary data.</text>
</comment>
<evidence type="ECO:0000256" key="1">
    <source>
        <dbReference type="ARBA" id="ARBA00022723"/>
    </source>
</evidence>
<dbReference type="GO" id="GO:0000981">
    <property type="term" value="F:DNA-binding transcription factor activity, RNA polymerase II-specific"/>
    <property type="evidence" value="ECO:0007669"/>
    <property type="project" value="InterPro"/>
</dbReference>
<keyword evidence="2" id="KW-0805">Transcription regulation</keyword>
<evidence type="ECO:0000256" key="2">
    <source>
        <dbReference type="ARBA" id="ARBA00023015"/>
    </source>
</evidence>
<dbReference type="Pfam" id="PF00172">
    <property type="entry name" value="Zn_clus"/>
    <property type="match status" value="1"/>
</dbReference>
<dbReference type="Proteomes" id="UP000246171">
    <property type="component" value="Unassembled WGS sequence"/>
</dbReference>
<dbReference type="CDD" id="cd00067">
    <property type="entry name" value="GAL4"/>
    <property type="match status" value="1"/>
</dbReference>
<evidence type="ECO:0000259" key="7">
    <source>
        <dbReference type="PROSITE" id="PS50048"/>
    </source>
</evidence>
<dbReference type="AlphaFoldDB" id="A0A317UKU6"/>
<dbReference type="GO" id="GO:0006351">
    <property type="term" value="P:DNA-templated transcription"/>
    <property type="evidence" value="ECO:0007669"/>
    <property type="project" value="InterPro"/>
</dbReference>
<dbReference type="PROSITE" id="PS50048">
    <property type="entry name" value="ZN2_CY6_FUNGAL_2"/>
    <property type="match status" value="1"/>
</dbReference>
<dbReference type="GO" id="GO:0009893">
    <property type="term" value="P:positive regulation of metabolic process"/>
    <property type="evidence" value="ECO:0007669"/>
    <property type="project" value="UniProtKB-ARBA"/>
</dbReference>
<feature type="domain" description="Zn(2)-C6 fungal-type" evidence="7">
    <location>
        <begin position="45"/>
        <end position="74"/>
    </location>
</feature>
<dbReference type="PANTHER" id="PTHR47431">
    <property type="entry name" value="ZN(II)2CYS6 TRANSCRIPTION FACTOR (EUROFUNG)-RELATED"/>
    <property type="match status" value="1"/>
</dbReference>
<keyword evidence="5" id="KW-0539">Nucleus</keyword>
<dbReference type="SMART" id="SM00066">
    <property type="entry name" value="GAL4"/>
    <property type="match status" value="1"/>
</dbReference>
<dbReference type="RefSeq" id="XP_025381998.1">
    <property type="nucleotide sequence ID" value="XM_025530024.1"/>
</dbReference>
<reference evidence="8" key="1">
    <citation type="submission" date="2016-12" db="EMBL/GenBank/DDBJ databases">
        <title>The genomes of Aspergillus section Nigri reveals drivers in fungal speciation.</title>
        <authorList>
            <consortium name="DOE Joint Genome Institute"/>
            <person name="Vesth T.C."/>
            <person name="Nybo J."/>
            <person name="Theobald S."/>
            <person name="Brandl J."/>
            <person name="Frisvad J.C."/>
            <person name="Nielsen K.F."/>
            <person name="Lyhne E.K."/>
            <person name="Kogle M.E."/>
            <person name="Kuo A."/>
            <person name="Riley R."/>
            <person name="Clum A."/>
            <person name="Nolan M."/>
            <person name="Lipzen A."/>
            <person name="Salamov A."/>
            <person name="Henrissat B."/>
            <person name="Wiebenga A."/>
            <person name="De vries R.P."/>
            <person name="Grigoriev I.V."/>
            <person name="Mortensen U.H."/>
            <person name="Andersen M.R."/>
            <person name="Baker S.E."/>
        </authorList>
    </citation>
    <scope>NUCLEOTIDE SEQUENCE</scope>
    <source>
        <strain evidence="8">CBS 122712</strain>
    </source>
</reference>
<evidence type="ECO:0000313" key="8">
    <source>
        <dbReference type="EMBL" id="PWY61989.1"/>
    </source>
</evidence>